<dbReference type="InterPro" id="IPR044855">
    <property type="entry name" value="CoA-Trfase_III_dom3_sf"/>
</dbReference>
<sequence>MDATHMPKGPLAGIRVVDLTAMVFGPYATQIMADMGADVIKIEPPAGDATRYINAGPTPELGGVFTNVNRGKRSLVLDLRQEADKATLRALIATADVFIHSMRGKAIAKLGFDYQAVKAIRPDIVYTNCYGYSRRGPDGDKPAYDDTIQAECGIPHLQQLMTGKPDFMATIIADKVAGLTGLYATMMALFHRERTGEGQEVEVSMFETMASFMLTEHASGMLFEPPLGPAHYHRVVARNRKPYATKDGHVAALVYNDKHWNAFVAAVNPPWATEEFDTLAKRAKQIDRVYGLLGGTFAERTTQEWLELLEALHIPAAPLRTTDELFDNAHLNAIGFFETVETPQGPVRFPGVPTWFSQTPGRVAAGAPELGAHSREVLDELGVAVHR</sequence>
<proteinExistence type="predicted"/>
<evidence type="ECO:0000256" key="1">
    <source>
        <dbReference type="ARBA" id="ARBA00022679"/>
    </source>
</evidence>
<evidence type="ECO:0000313" key="3">
    <source>
        <dbReference type="Proteomes" id="UP000028534"/>
    </source>
</evidence>
<dbReference type="InterPro" id="IPR023606">
    <property type="entry name" value="CoA-Trfase_III_dom_1_sf"/>
</dbReference>
<protein>
    <submittedName>
        <fullName evidence="2">Putative acyl-CoA transferase/carnitine dehydratase</fullName>
    </submittedName>
</protein>
<dbReference type="InterPro" id="IPR050483">
    <property type="entry name" value="CoA-transferase_III_domain"/>
</dbReference>
<dbReference type="AlphaFoldDB" id="A0A084EG34"/>
<dbReference type="Gene3D" id="3.30.1540.10">
    <property type="entry name" value="formyl-coa transferase, domain 3"/>
    <property type="match status" value="1"/>
</dbReference>
<dbReference type="Gene3D" id="3.40.50.10540">
    <property type="entry name" value="Crotonobetainyl-coa:carnitine coa-transferase, domain 1"/>
    <property type="match status" value="1"/>
</dbReference>
<dbReference type="PANTHER" id="PTHR48207">
    <property type="entry name" value="SUCCINATE--HYDROXYMETHYLGLUTARATE COA-TRANSFERASE"/>
    <property type="match status" value="1"/>
</dbReference>
<name>A0A084EG34_SPHYA</name>
<dbReference type="Pfam" id="PF02515">
    <property type="entry name" value="CoA_transf_3"/>
    <property type="match status" value="1"/>
</dbReference>
<dbReference type="eggNOG" id="COG1804">
    <property type="taxonomic scope" value="Bacteria"/>
</dbReference>
<organism evidence="2 3">
    <name type="scientific">Sphingobium yanoikuyae</name>
    <name type="common">Sphingomonas yanoikuyae</name>
    <dbReference type="NCBI Taxonomy" id="13690"/>
    <lineage>
        <taxon>Bacteria</taxon>
        <taxon>Pseudomonadati</taxon>
        <taxon>Pseudomonadota</taxon>
        <taxon>Alphaproteobacteria</taxon>
        <taxon>Sphingomonadales</taxon>
        <taxon>Sphingomonadaceae</taxon>
        <taxon>Sphingobium</taxon>
    </lineage>
</organism>
<dbReference type="InterPro" id="IPR003673">
    <property type="entry name" value="CoA-Trfase_fam_III"/>
</dbReference>
<reference evidence="2 3" key="1">
    <citation type="submission" date="2014-03" db="EMBL/GenBank/DDBJ databases">
        <title>Genome sequence of Sphingobium yanoikuyae B1.</title>
        <authorList>
            <person name="Gan H.M."/>
            <person name="Gan H.Y."/>
            <person name="Savka M.A."/>
        </authorList>
    </citation>
    <scope>NUCLEOTIDE SEQUENCE [LARGE SCALE GENOMIC DNA]</scope>
    <source>
        <strain evidence="2 3">B1</strain>
    </source>
</reference>
<accession>A0A084EG34</accession>
<dbReference type="PATRIC" id="fig|13690.10.peg.4004"/>
<dbReference type="Proteomes" id="UP000028534">
    <property type="component" value="Unassembled WGS sequence"/>
</dbReference>
<evidence type="ECO:0000313" key="2">
    <source>
        <dbReference type="EMBL" id="KEZ16926.1"/>
    </source>
</evidence>
<gene>
    <name evidence="2" type="ORF">CP98_03898</name>
</gene>
<dbReference type="EMBL" id="JGVR01000026">
    <property type="protein sequence ID" value="KEZ16926.1"/>
    <property type="molecule type" value="Genomic_DNA"/>
</dbReference>
<keyword evidence="1 2" id="KW-0808">Transferase</keyword>
<dbReference type="RefSeq" id="WP_037521703.1">
    <property type="nucleotide sequence ID" value="NZ_JGVR01000026.1"/>
</dbReference>
<dbReference type="PANTHER" id="PTHR48207:SF4">
    <property type="entry name" value="BLL6097 PROTEIN"/>
    <property type="match status" value="1"/>
</dbReference>
<dbReference type="STRING" id="13690.AX777_07870"/>
<comment type="caution">
    <text evidence="2">The sequence shown here is derived from an EMBL/GenBank/DDBJ whole genome shotgun (WGS) entry which is preliminary data.</text>
</comment>
<dbReference type="GO" id="GO:0008410">
    <property type="term" value="F:CoA-transferase activity"/>
    <property type="evidence" value="ECO:0007669"/>
    <property type="project" value="TreeGrafter"/>
</dbReference>
<dbReference type="SUPFAM" id="SSF89796">
    <property type="entry name" value="CoA-transferase family III (CaiB/BaiF)"/>
    <property type="match status" value="1"/>
</dbReference>